<keyword evidence="1" id="KW-0812">Transmembrane</keyword>
<sequence length="232" mass="25259">MSGGGREYEKKQCIDALRDVLRHRTVLGGQSVGVFAEMNEDEYVSRGMAPRTSVVLSEDVTVETEPVRLVRPRRPVVAVAAVDVVLGLALVLVGANQVSAVGAVLVAAGVALALGGPVWFWFWARVREVRVDQDGIHLRGLGLAPSVPWSEISEVRAERLGPTTFLVARTASGRAMPLLSPFRRRFARLLGVDDPRTLLVVRTVDFSGRDEAFGVALRAHVPPTVRLDWTPH</sequence>
<accession>A0A3D9VIN8</accession>
<comment type="caution">
    <text evidence="2">The sequence shown here is derived from an EMBL/GenBank/DDBJ whole genome shotgun (WGS) entry which is preliminary data.</text>
</comment>
<proteinExistence type="predicted"/>
<keyword evidence="3" id="KW-1185">Reference proteome</keyword>
<feature type="transmembrane region" description="Helical" evidence="1">
    <location>
        <begin position="76"/>
        <end position="95"/>
    </location>
</feature>
<dbReference type="Proteomes" id="UP000256485">
    <property type="component" value="Unassembled WGS sequence"/>
</dbReference>
<evidence type="ECO:0000256" key="1">
    <source>
        <dbReference type="SAM" id="Phobius"/>
    </source>
</evidence>
<feature type="transmembrane region" description="Helical" evidence="1">
    <location>
        <begin position="101"/>
        <end position="123"/>
    </location>
</feature>
<name>A0A3D9VIN8_THECX</name>
<protein>
    <submittedName>
        <fullName evidence="2">Uncharacterized protein</fullName>
    </submittedName>
</protein>
<reference evidence="2 3" key="1">
    <citation type="submission" date="2018-08" db="EMBL/GenBank/DDBJ databases">
        <title>Sequencing the genomes of 1000 actinobacteria strains.</title>
        <authorList>
            <person name="Klenk H.-P."/>
        </authorList>
    </citation>
    <scope>NUCLEOTIDE SEQUENCE [LARGE SCALE GENOMIC DNA]</scope>
    <source>
        <strain evidence="2 3">DSM 22891</strain>
    </source>
</reference>
<keyword evidence="1" id="KW-0472">Membrane</keyword>
<dbReference type="EMBL" id="QTUC01000001">
    <property type="protein sequence ID" value="REF37181.1"/>
    <property type="molecule type" value="Genomic_DNA"/>
</dbReference>
<dbReference type="AlphaFoldDB" id="A0A3D9VIN8"/>
<gene>
    <name evidence="2" type="ORF">DFJ64_2621</name>
</gene>
<evidence type="ECO:0000313" key="3">
    <source>
        <dbReference type="Proteomes" id="UP000256485"/>
    </source>
</evidence>
<evidence type="ECO:0000313" key="2">
    <source>
        <dbReference type="EMBL" id="REF37181.1"/>
    </source>
</evidence>
<keyword evidence="1" id="KW-1133">Transmembrane helix</keyword>
<organism evidence="2 3">
    <name type="scientific">Thermasporomyces composti</name>
    <dbReference type="NCBI Taxonomy" id="696763"/>
    <lineage>
        <taxon>Bacteria</taxon>
        <taxon>Bacillati</taxon>
        <taxon>Actinomycetota</taxon>
        <taxon>Actinomycetes</taxon>
        <taxon>Propionibacteriales</taxon>
        <taxon>Nocardioidaceae</taxon>
        <taxon>Thermasporomyces</taxon>
    </lineage>
</organism>